<dbReference type="Proteomes" id="UP000603141">
    <property type="component" value="Unassembled WGS sequence"/>
</dbReference>
<accession>A0A934S9F6</accession>
<sequence length="215" mass="24295">MSATPYQEGGPDYPETPTPQFLRGSMMKAAKLAAEFAGHELVRHGVLMSDEGFELVCKELLVGITHAVALTVTQVDKLTPEAHDWAKETAIKFLAWDPAKSGIREIQSGADLIYAERERQISDEGWTPEHDAAHENFELSQAAAAYLEHMYSRSWVIESFDDNRYQKEPPNKDIWPDDWDLRWFKPKSPMQDLIRAGALIAAEIDRLQRAGKEGK</sequence>
<gene>
    <name evidence="1" type="ORF">JIN85_14775</name>
</gene>
<dbReference type="RefSeq" id="WP_200272070.1">
    <property type="nucleotide sequence ID" value="NZ_JAENIJ010000025.1"/>
</dbReference>
<reference evidence="1" key="1">
    <citation type="submission" date="2021-01" db="EMBL/GenBank/DDBJ databases">
        <title>Modified the classification status of verrucomicrobia.</title>
        <authorList>
            <person name="Feng X."/>
        </authorList>
    </citation>
    <scope>NUCLEOTIDE SEQUENCE</scope>
    <source>
        <strain evidence="1">KCTC 22041</strain>
    </source>
</reference>
<name>A0A934S9F6_9BACT</name>
<proteinExistence type="predicted"/>
<dbReference type="AlphaFoldDB" id="A0A934S9F6"/>
<evidence type="ECO:0000313" key="2">
    <source>
        <dbReference type="Proteomes" id="UP000603141"/>
    </source>
</evidence>
<organism evidence="1 2">
    <name type="scientific">Luteolibacter pohnpeiensis</name>
    <dbReference type="NCBI Taxonomy" id="454153"/>
    <lineage>
        <taxon>Bacteria</taxon>
        <taxon>Pseudomonadati</taxon>
        <taxon>Verrucomicrobiota</taxon>
        <taxon>Verrucomicrobiia</taxon>
        <taxon>Verrucomicrobiales</taxon>
        <taxon>Verrucomicrobiaceae</taxon>
        <taxon>Luteolibacter</taxon>
    </lineage>
</organism>
<protein>
    <submittedName>
        <fullName evidence="1">Uncharacterized protein</fullName>
    </submittedName>
</protein>
<comment type="caution">
    <text evidence="1">The sequence shown here is derived from an EMBL/GenBank/DDBJ whole genome shotgun (WGS) entry which is preliminary data.</text>
</comment>
<keyword evidence="2" id="KW-1185">Reference proteome</keyword>
<dbReference type="EMBL" id="JAENIJ010000025">
    <property type="protein sequence ID" value="MBK1883679.1"/>
    <property type="molecule type" value="Genomic_DNA"/>
</dbReference>
<evidence type="ECO:0000313" key="1">
    <source>
        <dbReference type="EMBL" id="MBK1883679.1"/>
    </source>
</evidence>